<accession>S9USU0</accession>
<dbReference type="SUPFAM" id="SSF52833">
    <property type="entry name" value="Thioredoxin-like"/>
    <property type="match status" value="1"/>
</dbReference>
<keyword evidence="3" id="KW-1185">Reference proteome</keyword>
<name>S9USU0_9TRYP</name>
<dbReference type="PANTHER" id="PTHR12782:SF9">
    <property type="entry name" value="PROSTAGLANDIN E SYNTHASE 2"/>
    <property type="match status" value="1"/>
</dbReference>
<evidence type="ECO:0000313" key="3">
    <source>
        <dbReference type="Proteomes" id="UP000515908"/>
    </source>
</evidence>
<dbReference type="InterPro" id="IPR040079">
    <property type="entry name" value="Glutathione_S-Trfase"/>
</dbReference>
<dbReference type="SUPFAM" id="SSF47616">
    <property type="entry name" value="GST C-terminal domain-like"/>
    <property type="match status" value="1"/>
</dbReference>
<dbReference type="Gene3D" id="1.20.1050.10">
    <property type="match status" value="1"/>
</dbReference>
<dbReference type="OrthoDB" id="423541at2759"/>
<dbReference type="InterPro" id="IPR034334">
    <property type="entry name" value="PGES2"/>
</dbReference>
<sequence>MSLKGLGKKLFIGGSAVGVLALGGGYATYQRRLKENRSMSAEAFNSQQDSSKVAWSLAHLTTKDSGLLPKLYRYTTCPWCGTVKSFLDCNNVNHECVEVEPMLKGELKESAYKKVPQLRFDVNGEKGPYLVDSKVIVDTLAQQLGYGKQLSDEEVQRWREWARGPLVRLMTLEFNKSLIDAWSGYSYIDKCDTIPTWNKWFLKVVGAPVMYLVALKITRPNLIKDGYMKEGDVPSVQFNAQLKRFAEEALVDPKTKKAKVFHGGNKPDLADMDTFGVLQAVRGHRIYDEIIMKSDLSSWLKEMDKAAGNAAYGKS</sequence>
<dbReference type="AlphaFoldDB" id="S9USU0"/>
<dbReference type="GO" id="GO:0050220">
    <property type="term" value="F:prostaglandin-E synthase activity"/>
    <property type="evidence" value="ECO:0007669"/>
    <property type="project" value="InterPro"/>
</dbReference>
<dbReference type="InterPro" id="IPR004045">
    <property type="entry name" value="Glutathione_S-Trfase_N"/>
</dbReference>
<dbReference type="InterPro" id="IPR036249">
    <property type="entry name" value="Thioredoxin-like_sf"/>
</dbReference>
<dbReference type="InterPro" id="IPR036282">
    <property type="entry name" value="Glutathione-S-Trfase_C_sf"/>
</dbReference>
<dbReference type="Pfam" id="PF13417">
    <property type="entry name" value="GST_N_3"/>
    <property type="match status" value="1"/>
</dbReference>
<feature type="domain" description="GST N-terminal" evidence="1">
    <location>
        <begin position="71"/>
        <end position="143"/>
    </location>
</feature>
<proteinExistence type="predicted"/>
<dbReference type="VEuPathDB" id="TriTrypDB:ADEAN_001026900"/>
<evidence type="ECO:0000313" key="2">
    <source>
        <dbReference type="EMBL" id="CAD2222722.1"/>
    </source>
</evidence>
<dbReference type="SFLD" id="SFLDS00019">
    <property type="entry name" value="Glutathione_Transferase_(cytos"/>
    <property type="match status" value="1"/>
</dbReference>
<dbReference type="SFLD" id="SFLDG01203">
    <property type="entry name" value="Prostaglandin_E_synthase_like1"/>
    <property type="match status" value="1"/>
</dbReference>
<evidence type="ECO:0000259" key="1">
    <source>
        <dbReference type="Pfam" id="PF13417"/>
    </source>
</evidence>
<dbReference type="SFLD" id="SFLDG01182">
    <property type="entry name" value="Prostaglandin_E_synthase_like"/>
    <property type="match status" value="1"/>
</dbReference>
<keyword evidence="2" id="KW-0808">Transferase</keyword>
<organism evidence="2 3">
    <name type="scientific">Angomonas deanei</name>
    <dbReference type="NCBI Taxonomy" id="59799"/>
    <lineage>
        <taxon>Eukaryota</taxon>
        <taxon>Discoba</taxon>
        <taxon>Euglenozoa</taxon>
        <taxon>Kinetoplastea</taxon>
        <taxon>Metakinetoplastina</taxon>
        <taxon>Trypanosomatida</taxon>
        <taxon>Trypanosomatidae</taxon>
        <taxon>Strigomonadinae</taxon>
        <taxon>Angomonas</taxon>
    </lineage>
</organism>
<reference evidence="2 3" key="1">
    <citation type="submission" date="2020-08" db="EMBL/GenBank/DDBJ databases">
        <authorList>
            <person name="Newling K."/>
            <person name="Davey J."/>
            <person name="Forrester S."/>
        </authorList>
    </citation>
    <scope>NUCLEOTIDE SEQUENCE [LARGE SCALE GENOMIC DNA]</scope>
    <source>
        <strain evidence="3">Crithidia deanei Carvalho (ATCC PRA-265)</strain>
    </source>
</reference>
<dbReference type="PROSITE" id="PS51354">
    <property type="entry name" value="GLUTAREDOXIN_2"/>
    <property type="match status" value="1"/>
</dbReference>
<dbReference type="Proteomes" id="UP000515908">
    <property type="component" value="Chromosome 28"/>
</dbReference>
<dbReference type="Gene3D" id="3.40.30.10">
    <property type="entry name" value="Glutaredoxin"/>
    <property type="match status" value="1"/>
</dbReference>
<dbReference type="GO" id="GO:0016740">
    <property type="term" value="F:transferase activity"/>
    <property type="evidence" value="ECO:0007669"/>
    <property type="project" value="UniProtKB-KW"/>
</dbReference>
<dbReference type="EMBL" id="LR877172">
    <property type="protein sequence ID" value="CAD2222722.1"/>
    <property type="molecule type" value="Genomic_DNA"/>
</dbReference>
<gene>
    <name evidence="2" type="ORF">ADEAN_001026900</name>
</gene>
<dbReference type="GO" id="GO:0005739">
    <property type="term" value="C:mitochondrion"/>
    <property type="evidence" value="ECO:0007669"/>
    <property type="project" value="TreeGrafter"/>
</dbReference>
<protein>
    <submittedName>
        <fullName evidence="2">Glutaredoxin/Glutathione S-transferase, N-terminal domain containing protein, putative</fullName>
    </submittedName>
</protein>
<dbReference type="PANTHER" id="PTHR12782">
    <property type="entry name" value="MICROSOMAL PROSTAGLANDIN E SYNTHASE-2"/>
    <property type="match status" value="1"/>
</dbReference>